<proteinExistence type="predicted"/>
<evidence type="ECO:0000256" key="1">
    <source>
        <dbReference type="SAM" id="MobiDB-lite"/>
    </source>
</evidence>
<dbReference type="Proteomes" id="UP000604341">
    <property type="component" value="Unassembled WGS sequence"/>
</dbReference>
<feature type="region of interest" description="Disordered" evidence="1">
    <location>
        <begin position="41"/>
        <end position="89"/>
    </location>
</feature>
<sequence>MCLAGTKDLTRVTVMILASARKISAMSAEIWVNRGEELVQAGEPQNSATSPRNAAIGKVVRTPPHSPRGQACEAHAGTRERQGTESGPQ</sequence>
<name>A0ABQ2FFJ2_9DEIO</name>
<evidence type="ECO:0000313" key="3">
    <source>
        <dbReference type="Proteomes" id="UP000604341"/>
    </source>
</evidence>
<gene>
    <name evidence="2" type="ORF">GCM10010844_00180</name>
</gene>
<protein>
    <submittedName>
        <fullName evidence="2">Uncharacterized protein</fullName>
    </submittedName>
</protein>
<organism evidence="2 3">
    <name type="scientific">Deinococcus radiotolerans</name>
    <dbReference type="NCBI Taxonomy" id="1309407"/>
    <lineage>
        <taxon>Bacteria</taxon>
        <taxon>Thermotogati</taxon>
        <taxon>Deinococcota</taxon>
        <taxon>Deinococci</taxon>
        <taxon>Deinococcales</taxon>
        <taxon>Deinococcaceae</taxon>
        <taxon>Deinococcus</taxon>
    </lineage>
</organism>
<dbReference type="EMBL" id="BMPE01000001">
    <property type="protein sequence ID" value="GGK85641.1"/>
    <property type="molecule type" value="Genomic_DNA"/>
</dbReference>
<evidence type="ECO:0000313" key="2">
    <source>
        <dbReference type="EMBL" id="GGK85641.1"/>
    </source>
</evidence>
<accession>A0ABQ2FFJ2</accession>
<comment type="caution">
    <text evidence="2">The sequence shown here is derived from an EMBL/GenBank/DDBJ whole genome shotgun (WGS) entry which is preliminary data.</text>
</comment>
<keyword evidence="3" id="KW-1185">Reference proteome</keyword>
<feature type="compositionally biased region" description="Polar residues" evidence="1">
    <location>
        <begin position="43"/>
        <end position="52"/>
    </location>
</feature>
<reference evidence="3" key="1">
    <citation type="journal article" date="2019" name="Int. J. Syst. Evol. Microbiol.">
        <title>The Global Catalogue of Microorganisms (GCM) 10K type strain sequencing project: providing services to taxonomists for standard genome sequencing and annotation.</title>
        <authorList>
            <consortium name="The Broad Institute Genomics Platform"/>
            <consortium name="The Broad Institute Genome Sequencing Center for Infectious Disease"/>
            <person name="Wu L."/>
            <person name="Ma J."/>
        </authorList>
    </citation>
    <scope>NUCLEOTIDE SEQUENCE [LARGE SCALE GENOMIC DNA]</scope>
    <source>
        <strain evidence="3">JCM 19173</strain>
    </source>
</reference>